<evidence type="ECO:0000256" key="4">
    <source>
        <dbReference type="ARBA" id="ARBA00023136"/>
    </source>
</evidence>
<organism evidence="6 7">
    <name type="scientific">Saccharomyces pastorianus</name>
    <name type="common">Lager yeast</name>
    <name type="synonym">Saccharomyces cerevisiae x Saccharomyces eubayanus</name>
    <dbReference type="NCBI Taxonomy" id="27292"/>
    <lineage>
        <taxon>Eukaryota</taxon>
        <taxon>Fungi</taxon>
        <taxon>Dikarya</taxon>
        <taxon>Ascomycota</taxon>
        <taxon>Saccharomycotina</taxon>
        <taxon>Saccharomycetes</taxon>
        <taxon>Saccharomycetales</taxon>
        <taxon>Saccharomycetaceae</taxon>
        <taxon>Saccharomyces</taxon>
    </lineage>
</organism>
<evidence type="ECO:0000256" key="5">
    <source>
        <dbReference type="SAM" id="Phobius"/>
    </source>
</evidence>
<dbReference type="Proteomes" id="UP000501346">
    <property type="component" value="Chromosome SeV"/>
</dbReference>
<feature type="transmembrane region" description="Helical" evidence="5">
    <location>
        <begin position="121"/>
        <end position="142"/>
    </location>
</feature>
<keyword evidence="7" id="KW-1185">Reference proteome</keyword>
<dbReference type="EMBL" id="CP049002">
    <property type="protein sequence ID" value="QID84528.1"/>
    <property type="molecule type" value="Genomic_DNA"/>
</dbReference>
<protein>
    <submittedName>
        <fullName evidence="6">Uncharacterized protein</fullName>
    </submittedName>
</protein>
<feature type="transmembrane region" description="Helical" evidence="5">
    <location>
        <begin position="154"/>
        <end position="171"/>
    </location>
</feature>
<dbReference type="Pfam" id="PF15701">
    <property type="entry name" value="DUF4668"/>
    <property type="match status" value="1"/>
</dbReference>
<keyword evidence="4 5" id="KW-0472">Membrane</keyword>
<evidence type="ECO:0000313" key="6">
    <source>
        <dbReference type="EMBL" id="QID84528.1"/>
    </source>
</evidence>
<evidence type="ECO:0000256" key="2">
    <source>
        <dbReference type="ARBA" id="ARBA00022692"/>
    </source>
</evidence>
<dbReference type="GO" id="GO:0016020">
    <property type="term" value="C:membrane"/>
    <property type="evidence" value="ECO:0007669"/>
    <property type="project" value="UniProtKB-SubCell"/>
</dbReference>
<reference evidence="6 7" key="1">
    <citation type="journal article" date="2019" name="BMC Genomics">
        <title>Chromosome level assembly and comparative genome analysis confirm lager-brewing yeasts originated from a single hybridization.</title>
        <authorList>
            <person name="Salazar A.N."/>
            <person name="Gorter de Vries A.R."/>
            <person name="van den Broek M."/>
            <person name="Brouwers N."/>
            <person name="de la Torre Cortes P."/>
            <person name="Kuijpers N.G.A."/>
            <person name="Daran J.G."/>
            <person name="Abeel T."/>
        </authorList>
    </citation>
    <scope>NUCLEOTIDE SEQUENCE [LARGE SCALE GENOMIC DNA]</scope>
    <source>
        <strain evidence="6 7">CBS 1483</strain>
    </source>
</reference>
<evidence type="ECO:0000256" key="1">
    <source>
        <dbReference type="ARBA" id="ARBA00004141"/>
    </source>
</evidence>
<keyword evidence="3 5" id="KW-1133">Transmembrane helix</keyword>
<dbReference type="InterPro" id="IPR031427">
    <property type="entry name" value="DUF4668"/>
</dbReference>
<sequence>MSGIAEDAEEGYGDVPTIAREEASESKVEVVIDMFCTAAMVNFSLTPMRLFYHWTVFTNNPKLTNVSMLAYAALISIWWFSVWKERACRIQKKAQFPRCSRMPCFLCRAKREQPRQFKFRSWLSFFFLYAFLACFIWSIQSFPIRYETPDWKEISQFIALDIGVILINFIIAHSFKVYYLHDEGISLTEIDIA</sequence>
<dbReference type="AlphaFoldDB" id="A0A6C1E5E1"/>
<keyword evidence="2 5" id="KW-0812">Transmembrane</keyword>
<comment type="subcellular location">
    <subcellularLocation>
        <location evidence="1">Membrane</location>
        <topology evidence="1">Multi-pass membrane protein</topology>
    </subcellularLocation>
</comment>
<feature type="transmembrane region" description="Helical" evidence="5">
    <location>
        <begin position="64"/>
        <end position="83"/>
    </location>
</feature>
<evidence type="ECO:0000256" key="3">
    <source>
        <dbReference type="ARBA" id="ARBA00022989"/>
    </source>
</evidence>
<evidence type="ECO:0000313" key="7">
    <source>
        <dbReference type="Proteomes" id="UP000501346"/>
    </source>
</evidence>
<accession>A0A6C1E5E1</accession>
<gene>
    <name evidence="6" type="ORF">GRS66_007036</name>
</gene>
<dbReference type="OrthoDB" id="4062492at2759"/>
<name>A0A6C1E5E1_SACPS</name>
<proteinExistence type="predicted"/>